<dbReference type="OrthoDB" id="2338441at2759"/>
<protein>
    <submittedName>
        <fullName evidence="1">21134_t:CDS:1</fullName>
    </submittedName>
</protein>
<evidence type="ECO:0000313" key="1">
    <source>
        <dbReference type="EMBL" id="CAG8792806.1"/>
    </source>
</evidence>
<proteinExistence type="predicted"/>
<keyword evidence="2" id="KW-1185">Reference proteome</keyword>
<reference evidence="1" key="1">
    <citation type="submission" date="2021-06" db="EMBL/GenBank/DDBJ databases">
        <authorList>
            <person name="Kallberg Y."/>
            <person name="Tangrot J."/>
            <person name="Rosling A."/>
        </authorList>
    </citation>
    <scope>NUCLEOTIDE SEQUENCE</scope>
    <source>
        <strain evidence="1">FL966</strain>
    </source>
</reference>
<dbReference type="AlphaFoldDB" id="A0A9N9JQS4"/>
<gene>
    <name evidence="1" type="ORF">CPELLU_LOCUS17119</name>
</gene>
<comment type="caution">
    <text evidence="1">The sequence shown here is derived from an EMBL/GenBank/DDBJ whole genome shotgun (WGS) entry which is preliminary data.</text>
</comment>
<sequence length="77" mass="9009">MDIVECRLFEIKLPLVFESLDVRLANSEDMPNFPNEEFDDFMKLVIKWNLSDSCVSEILHFSKKIAYDNIILPTSIQ</sequence>
<organism evidence="1 2">
    <name type="scientific">Cetraspora pellucida</name>
    <dbReference type="NCBI Taxonomy" id="1433469"/>
    <lineage>
        <taxon>Eukaryota</taxon>
        <taxon>Fungi</taxon>
        <taxon>Fungi incertae sedis</taxon>
        <taxon>Mucoromycota</taxon>
        <taxon>Glomeromycotina</taxon>
        <taxon>Glomeromycetes</taxon>
        <taxon>Diversisporales</taxon>
        <taxon>Gigasporaceae</taxon>
        <taxon>Cetraspora</taxon>
    </lineage>
</organism>
<accession>A0A9N9JQS4</accession>
<name>A0A9N9JQS4_9GLOM</name>
<dbReference type="EMBL" id="CAJVQA010027792">
    <property type="protein sequence ID" value="CAG8792806.1"/>
    <property type="molecule type" value="Genomic_DNA"/>
</dbReference>
<evidence type="ECO:0000313" key="2">
    <source>
        <dbReference type="Proteomes" id="UP000789759"/>
    </source>
</evidence>
<dbReference type="Proteomes" id="UP000789759">
    <property type="component" value="Unassembled WGS sequence"/>
</dbReference>